<evidence type="ECO:0000313" key="7">
    <source>
        <dbReference type="EMBL" id="ASY20502.1"/>
    </source>
</evidence>
<dbReference type="GO" id="GO:0042351">
    <property type="term" value="P:'de novo' GDP-L-fucose biosynthetic process"/>
    <property type="evidence" value="ECO:0007669"/>
    <property type="project" value="UniProtKB-UniRule"/>
</dbReference>
<dbReference type="KEGG" id="pvn:A7sIIA15_06640"/>
<reference evidence="7 8" key="1">
    <citation type="submission" date="2016-07" db="EMBL/GenBank/DDBJ databases">
        <title>High microdiversification within the ubiquitous acI lineage of Actinobacteria.</title>
        <authorList>
            <person name="Neuenschwander S.M."/>
            <person name="Salcher M."/>
            <person name="Ghai R."/>
            <person name="Pernthaler J."/>
        </authorList>
    </citation>
    <scope>NUCLEOTIDE SEQUENCE [LARGE SCALE GENOMIC DNA]</scope>
    <source>
        <strain evidence="7">MMS-IIA-15</strain>
    </source>
</reference>
<comment type="function">
    <text evidence="5">Catalyzes the two-step NADP-dependent conversion of GDP-4-dehydro-6-deoxy-D-mannose to GDP-fucose, involving an epimerase and a reductase reaction.</text>
</comment>
<dbReference type="InterPro" id="IPR028614">
    <property type="entry name" value="GDP_fucose/colitose_synth"/>
</dbReference>
<dbReference type="InterPro" id="IPR036291">
    <property type="entry name" value="NAD(P)-bd_dom_sf"/>
</dbReference>
<dbReference type="EMBL" id="CP016776">
    <property type="protein sequence ID" value="ASY20502.1"/>
    <property type="molecule type" value="Genomic_DNA"/>
</dbReference>
<feature type="binding site" evidence="5">
    <location>
        <position position="198"/>
    </location>
    <ligand>
        <name>substrate</name>
    </ligand>
</feature>
<organism evidence="7 8">
    <name type="scientific">Candidatus Planktophila vernalis</name>
    <dbReference type="NCBI Taxonomy" id="1884907"/>
    <lineage>
        <taxon>Bacteria</taxon>
        <taxon>Bacillati</taxon>
        <taxon>Actinomycetota</taxon>
        <taxon>Actinomycetes</taxon>
        <taxon>Candidatus Nanopelagicales</taxon>
        <taxon>Candidatus Nanopelagicaceae</taxon>
        <taxon>Candidatus Planktophila</taxon>
    </lineage>
</organism>
<keyword evidence="3 5" id="KW-0560">Oxidoreductase</keyword>
<dbReference type="HAMAP" id="MF_00956">
    <property type="entry name" value="GDP_fucose_synth"/>
    <property type="match status" value="1"/>
</dbReference>
<dbReference type="SUPFAM" id="SSF51735">
    <property type="entry name" value="NAD(P)-binding Rossmann-fold domains"/>
    <property type="match status" value="1"/>
</dbReference>
<dbReference type="PANTHER" id="PTHR43238">
    <property type="entry name" value="GDP-L-FUCOSE SYNTHASE"/>
    <property type="match status" value="1"/>
</dbReference>
<keyword evidence="2 5" id="KW-0521">NADP</keyword>
<dbReference type="PANTHER" id="PTHR43238:SF1">
    <property type="entry name" value="GDP-L-FUCOSE SYNTHASE"/>
    <property type="match status" value="1"/>
</dbReference>
<feature type="binding site" evidence="5">
    <location>
        <position position="205"/>
    </location>
    <ligand>
        <name>substrate</name>
    </ligand>
</feature>
<comment type="similarity">
    <text evidence="1 5">Belongs to the NAD(P)-dependent epimerase/dehydratase family. Fucose synthase subfamily.</text>
</comment>
<feature type="active site" description="Proton donor/acceptor" evidence="5">
    <location>
        <position position="132"/>
    </location>
</feature>
<dbReference type="GO" id="GO:0016853">
    <property type="term" value="F:isomerase activity"/>
    <property type="evidence" value="ECO:0007669"/>
    <property type="project" value="UniProtKB-KW"/>
</dbReference>
<gene>
    <name evidence="5" type="primary">fcl</name>
    <name evidence="7" type="ORF">A7sIIA15_06640</name>
</gene>
<feature type="binding site" evidence="5">
    <location>
        <begin position="7"/>
        <end position="13"/>
    </location>
    <ligand>
        <name>NADP(+)</name>
        <dbReference type="ChEBI" id="CHEBI:58349"/>
    </ligand>
</feature>
<feature type="site" description="Important for catalytic activity" evidence="5">
    <location>
        <position position="103"/>
    </location>
</feature>
<evidence type="ECO:0000256" key="3">
    <source>
        <dbReference type="ARBA" id="ARBA00023002"/>
    </source>
</evidence>
<protein>
    <recommendedName>
        <fullName evidence="5">GDP-L-fucose synthase</fullName>
        <ecNumber evidence="5">1.1.1.271</ecNumber>
    </recommendedName>
    <alternativeName>
        <fullName evidence="5">GDP-4-keto-6-deoxy-D-mannose-3,5-epimerase-4-reductase</fullName>
    </alternativeName>
</protein>
<feature type="binding site" evidence="5">
    <location>
        <position position="183"/>
    </location>
    <ligand>
        <name>substrate</name>
    </ligand>
</feature>
<dbReference type="InterPro" id="IPR001509">
    <property type="entry name" value="Epimerase_deHydtase"/>
</dbReference>
<feature type="binding site" evidence="5">
    <location>
        <begin position="159"/>
        <end position="162"/>
    </location>
    <ligand>
        <name>NADP(+)</name>
        <dbReference type="ChEBI" id="CHEBI:58349"/>
    </ligand>
</feature>
<evidence type="ECO:0000256" key="4">
    <source>
        <dbReference type="ARBA" id="ARBA00023235"/>
    </source>
</evidence>
<proteinExistence type="inferred from homology"/>
<feature type="binding site" evidence="5">
    <location>
        <position position="136"/>
    </location>
    <ligand>
        <name>NADP(+)</name>
        <dbReference type="ChEBI" id="CHEBI:58349"/>
    </ligand>
</feature>
<accession>A0A249KUM3</accession>
<comment type="catalytic activity">
    <reaction evidence="5">
        <text>GDP-beta-L-fucose + NADP(+) = GDP-4-dehydro-alpha-D-rhamnose + NADPH + H(+)</text>
        <dbReference type="Rhea" id="RHEA:18885"/>
        <dbReference type="ChEBI" id="CHEBI:15378"/>
        <dbReference type="ChEBI" id="CHEBI:57273"/>
        <dbReference type="ChEBI" id="CHEBI:57783"/>
        <dbReference type="ChEBI" id="CHEBI:57964"/>
        <dbReference type="ChEBI" id="CHEBI:58349"/>
        <dbReference type="EC" id="1.1.1.271"/>
    </reaction>
</comment>
<keyword evidence="5" id="KW-0511">Multifunctional enzyme</keyword>
<dbReference type="Pfam" id="PF01370">
    <property type="entry name" value="Epimerase"/>
    <property type="match status" value="1"/>
</dbReference>
<dbReference type="OrthoDB" id="9811425at2"/>
<dbReference type="RefSeq" id="WP_095686349.1">
    <property type="nucleotide sequence ID" value="NZ_CP016776.1"/>
</dbReference>
<feature type="binding site" evidence="5">
    <location>
        <position position="265"/>
    </location>
    <ligand>
        <name>substrate</name>
    </ligand>
</feature>
<sequence>MRVYVAGSSGLVGSAISRAVVNKGYELIASKRSEVDLFDFSQTLTFISDTKPDLVIDAAARVGGILANREHPVDFLLENLRIQENLMRASNLANISRFVFLGSSCIYPRNALQPIKEEYLMTGPLEETNSAYSIAKIAGVELIKSYRRQFGRKWISLMPTNIYGPNDNFNLETSHVLAALIHKFLSAANSGQASVTLWGTGSARREFLHADDLARAVLVAVDKYDSESHLNVGTGEDISIKEVAQLIAKISGYYGAIKWDPTKPDGTPQKLLEVTKIKKLGWNPEISLEDGISSTMTWFKSAIERGEVKK</sequence>
<evidence type="ECO:0000256" key="5">
    <source>
        <dbReference type="HAMAP-Rule" id="MF_00956"/>
    </source>
</evidence>
<dbReference type="GO" id="GO:0070401">
    <property type="term" value="F:NADP+ binding"/>
    <property type="evidence" value="ECO:0007669"/>
    <property type="project" value="UniProtKB-UniRule"/>
</dbReference>
<evidence type="ECO:0000256" key="2">
    <source>
        <dbReference type="ARBA" id="ARBA00022857"/>
    </source>
</evidence>
<keyword evidence="8" id="KW-1185">Reference proteome</keyword>
<dbReference type="Proteomes" id="UP000217186">
    <property type="component" value="Chromosome"/>
</dbReference>
<dbReference type="GO" id="GO:0050577">
    <property type="term" value="F:GDP-L-fucose synthase activity"/>
    <property type="evidence" value="ECO:0007669"/>
    <property type="project" value="UniProtKB-UniRule"/>
</dbReference>
<dbReference type="AlphaFoldDB" id="A0A249KUM3"/>
<feature type="domain" description="NAD-dependent epimerase/dehydratase" evidence="6">
    <location>
        <begin position="3"/>
        <end position="233"/>
    </location>
</feature>
<dbReference type="Gene3D" id="3.90.25.10">
    <property type="entry name" value="UDP-galactose 4-epimerase, domain 1"/>
    <property type="match status" value="1"/>
</dbReference>
<feature type="binding site" evidence="5">
    <location>
        <begin position="101"/>
        <end position="104"/>
    </location>
    <ligand>
        <name>NADP(+)</name>
        <dbReference type="ChEBI" id="CHEBI:58349"/>
    </ligand>
</feature>
<evidence type="ECO:0000313" key="8">
    <source>
        <dbReference type="Proteomes" id="UP000217186"/>
    </source>
</evidence>
<dbReference type="EC" id="1.1.1.271" evidence="5"/>
<evidence type="ECO:0000259" key="6">
    <source>
        <dbReference type="Pfam" id="PF01370"/>
    </source>
</evidence>
<keyword evidence="4 5" id="KW-0413">Isomerase</keyword>
<feature type="binding site" evidence="5">
    <location>
        <position position="175"/>
    </location>
    <ligand>
        <name>NADP(+)</name>
        <dbReference type="ChEBI" id="CHEBI:58349"/>
    </ligand>
</feature>
<dbReference type="UniPathway" id="UPA00128">
    <property type="reaction ID" value="UER00191"/>
</dbReference>
<feature type="site" description="Important for catalytic activity" evidence="5">
    <location>
        <position position="105"/>
    </location>
</feature>
<evidence type="ECO:0000256" key="1">
    <source>
        <dbReference type="ARBA" id="ARBA00005959"/>
    </source>
</evidence>
<dbReference type="Gene3D" id="3.40.50.720">
    <property type="entry name" value="NAD(P)-binding Rossmann-like Domain"/>
    <property type="match status" value="1"/>
</dbReference>
<comment type="pathway">
    <text evidence="5">Nucleotide-sugar biosynthesis; GDP-L-fucose biosynthesis via de novo pathway; GDP-L-fucose from GDP-alpha-D-mannose: step 2/2.</text>
</comment>
<dbReference type="CDD" id="cd05239">
    <property type="entry name" value="GDP_FS_SDR_e"/>
    <property type="match status" value="1"/>
</dbReference>
<name>A0A249KUM3_9ACTN</name>